<reference evidence="2" key="1">
    <citation type="submission" date="2021-06" db="EMBL/GenBank/DDBJ databases">
        <authorList>
            <person name="Hodson N. C."/>
            <person name="Mongue J. A."/>
            <person name="Jaron S. K."/>
        </authorList>
    </citation>
    <scope>NUCLEOTIDE SEQUENCE</scope>
</reference>
<keyword evidence="3" id="KW-1185">Reference proteome</keyword>
<evidence type="ECO:0000313" key="2">
    <source>
        <dbReference type="EMBL" id="CAG7830531.1"/>
    </source>
</evidence>
<evidence type="ECO:0000259" key="1">
    <source>
        <dbReference type="Pfam" id="PF01425"/>
    </source>
</evidence>
<dbReference type="Proteomes" id="UP000708208">
    <property type="component" value="Unassembled WGS sequence"/>
</dbReference>
<dbReference type="PANTHER" id="PTHR45847">
    <property type="entry name" value="FATTY ACID AMIDE HYDROLASE"/>
    <property type="match status" value="1"/>
</dbReference>
<evidence type="ECO:0000313" key="3">
    <source>
        <dbReference type="Proteomes" id="UP000708208"/>
    </source>
</evidence>
<dbReference type="GO" id="GO:0017064">
    <property type="term" value="F:fatty acid amide hydrolase activity"/>
    <property type="evidence" value="ECO:0007669"/>
    <property type="project" value="TreeGrafter"/>
</dbReference>
<dbReference type="InterPro" id="IPR052096">
    <property type="entry name" value="Endocannabinoid_amidase"/>
</dbReference>
<proteinExistence type="predicted"/>
<dbReference type="AlphaFoldDB" id="A0A8J2LF20"/>
<name>A0A8J2LF20_9HEXA</name>
<organism evidence="2 3">
    <name type="scientific">Allacma fusca</name>
    <dbReference type="NCBI Taxonomy" id="39272"/>
    <lineage>
        <taxon>Eukaryota</taxon>
        <taxon>Metazoa</taxon>
        <taxon>Ecdysozoa</taxon>
        <taxon>Arthropoda</taxon>
        <taxon>Hexapoda</taxon>
        <taxon>Collembola</taxon>
        <taxon>Symphypleona</taxon>
        <taxon>Sminthuridae</taxon>
        <taxon>Allacma</taxon>
    </lineage>
</organism>
<gene>
    <name evidence="2" type="ORF">AFUS01_LOCUS40329</name>
</gene>
<feature type="domain" description="Amidase" evidence="1">
    <location>
        <begin position="2"/>
        <end position="97"/>
    </location>
</feature>
<dbReference type="OrthoDB" id="6428749at2759"/>
<dbReference type="Pfam" id="PF01425">
    <property type="entry name" value="Amidase"/>
    <property type="match status" value="1"/>
</dbReference>
<sequence>SASDLGGSARIPSHYTGVSGISVTPRRLSAKGIVSSIPNLVGLKGSVGLIADKPETLASVLKLLLENNRQYNYDPLALPIPWNSHLFESSTSLRIGY</sequence>
<feature type="non-terminal residue" evidence="2">
    <location>
        <position position="97"/>
    </location>
</feature>
<dbReference type="InterPro" id="IPR023631">
    <property type="entry name" value="Amidase_dom"/>
</dbReference>
<dbReference type="GO" id="GO:0004040">
    <property type="term" value="F:amidase activity"/>
    <property type="evidence" value="ECO:0007669"/>
    <property type="project" value="TreeGrafter"/>
</dbReference>
<dbReference type="EMBL" id="CAJVCH010556364">
    <property type="protein sequence ID" value="CAG7830531.1"/>
    <property type="molecule type" value="Genomic_DNA"/>
</dbReference>
<dbReference type="GO" id="GO:0009062">
    <property type="term" value="P:fatty acid catabolic process"/>
    <property type="evidence" value="ECO:0007669"/>
    <property type="project" value="TreeGrafter"/>
</dbReference>
<feature type="non-terminal residue" evidence="2">
    <location>
        <position position="1"/>
    </location>
</feature>
<accession>A0A8J2LF20</accession>
<protein>
    <recommendedName>
        <fullName evidence="1">Amidase domain-containing protein</fullName>
    </recommendedName>
</protein>
<comment type="caution">
    <text evidence="2">The sequence shown here is derived from an EMBL/GenBank/DDBJ whole genome shotgun (WGS) entry which is preliminary data.</text>
</comment>
<dbReference type="PANTHER" id="PTHR45847:SF6">
    <property type="entry name" value="FATTY ACID AMIDE HYDROLASE"/>
    <property type="match status" value="1"/>
</dbReference>